<evidence type="ECO:0000313" key="2">
    <source>
        <dbReference type="EMBL" id="RJX38060.1"/>
    </source>
</evidence>
<dbReference type="OrthoDB" id="1705981at2"/>
<reference evidence="2 3" key="1">
    <citation type="submission" date="2018-09" db="EMBL/GenBank/DDBJ databases">
        <title>Paenibacillus aracenensis nov. sp. isolated from a cave in southern Spain.</title>
        <authorList>
            <person name="Jurado V."/>
            <person name="Gutierrez-Patricio S."/>
            <person name="Gonzalez-Pimentel J.L."/>
            <person name="Miller A.Z."/>
            <person name="Laiz L."/>
            <person name="Saiz-Jimenez C."/>
        </authorList>
    </citation>
    <scope>NUCLEOTIDE SEQUENCE [LARGE SCALE GENOMIC DNA]</scope>
    <source>
        <strain evidence="2 3">JCM 19203</strain>
    </source>
</reference>
<dbReference type="Proteomes" id="UP000267798">
    <property type="component" value="Unassembled WGS sequence"/>
</dbReference>
<name>A0A3A6PDC2_9BACL</name>
<dbReference type="RefSeq" id="WP_120112879.1">
    <property type="nucleotide sequence ID" value="NZ_QXQB01000004.1"/>
</dbReference>
<keyword evidence="1" id="KW-0472">Membrane</keyword>
<feature type="transmembrane region" description="Helical" evidence="1">
    <location>
        <begin position="45"/>
        <end position="66"/>
    </location>
</feature>
<protein>
    <recommendedName>
        <fullName evidence="4">DUF4179 domain-containing protein</fullName>
    </recommendedName>
</protein>
<evidence type="ECO:0008006" key="4">
    <source>
        <dbReference type="Google" id="ProtNLM"/>
    </source>
</evidence>
<sequence length="381" mass="42986">MKDADLERVLRQSLAADAEPDERLHLSLIHQLKERNTMNFKYRKSLSAGLLAAVLLLVLSVSAYAATQLFSAKQVTEIFGDQLLAEAFESADAIEINQSKEDGDYRFILHGLVSGAGLSQFKHSAEEIYPDRTYAVVSIARQDGQPMPATADDEYGKVPFFISPLIKGLKPWQFNIASMNGAYNETVINGIMYRLIECDQVEIFADRGVYLAISSGNTFFRNEAFSFDEATGEIEAKEDYKGAAVLFDLPLDIAKANHEEAEAYIEKLLQPSQLKAEAHPDQEWMEWINELRLKLRDGESIGLVIPESVKEVTYDSSGNFQYEYKDWSFTASPEEFFREGQVGDSDRFSVSGKDDLYWAKQFHRDENGIITGRIIKLDPQQ</sequence>
<organism evidence="2 3">
    <name type="scientific">Paenibacillus pinisoli</name>
    <dbReference type="NCBI Taxonomy" id="1276110"/>
    <lineage>
        <taxon>Bacteria</taxon>
        <taxon>Bacillati</taxon>
        <taxon>Bacillota</taxon>
        <taxon>Bacilli</taxon>
        <taxon>Bacillales</taxon>
        <taxon>Paenibacillaceae</taxon>
        <taxon>Paenibacillus</taxon>
    </lineage>
</organism>
<dbReference type="EMBL" id="QXQB01000004">
    <property type="protein sequence ID" value="RJX38060.1"/>
    <property type="molecule type" value="Genomic_DNA"/>
</dbReference>
<proteinExistence type="predicted"/>
<accession>A0A3A6PDC2</accession>
<comment type="caution">
    <text evidence="2">The sequence shown here is derived from an EMBL/GenBank/DDBJ whole genome shotgun (WGS) entry which is preliminary data.</text>
</comment>
<evidence type="ECO:0000256" key="1">
    <source>
        <dbReference type="SAM" id="Phobius"/>
    </source>
</evidence>
<evidence type="ECO:0000313" key="3">
    <source>
        <dbReference type="Proteomes" id="UP000267798"/>
    </source>
</evidence>
<keyword evidence="1" id="KW-0812">Transmembrane</keyword>
<keyword evidence="1" id="KW-1133">Transmembrane helix</keyword>
<keyword evidence="3" id="KW-1185">Reference proteome</keyword>
<gene>
    <name evidence="2" type="ORF">D3P09_18465</name>
</gene>
<dbReference type="AlphaFoldDB" id="A0A3A6PDC2"/>